<dbReference type="InterPro" id="IPR008551">
    <property type="entry name" value="TANGO2"/>
</dbReference>
<proteinExistence type="predicted"/>
<evidence type="ECO:0000313" key="3">
    <source>
        <dbReference type="Proteomes" id="UP000643207"/>
    </source>
</evidence>
<dbReference type="AlphaFoldDB" id="A0A9X1BQT9"/>
<dbReference type="Pfam" id="PF05742">
    <property type="entry name" value="TANGO2"/>
    <property type="match status" value="1"/>
</dbReference>
<dbReference type="EMBL" id="JAERRA010000001">
    <property type="protein sequence ID" value="MBL0720016.1"/>
    <property type="molecule type" value="Genomic_DNA"/>
</dbReference>
<dbReference type="PANTHER" id="PTHR17985">
    <property type="entry name" value="SER/THR-RICH PROTEIN T10 IN DGCR REGION"/>
    <property type="match status" value="1"/>
</dbReference>
<feature type="region of interest" description="Disordered" evidence="1">
    <location>
        <begin position="278"/>
        <end position="309"/>
    </location>
</feature>
<gene>
    <name evidence="2" type="ORF">JI742_08965</name>
</gene>
<sequence>MCLIGLALDAHPRFPLLIAANRDEFRSRPTQALHWWTDRPPGAVPVLGGRDLQAGGGWMLLSPQGRLALLTNVRAPAWQRPEARSRGELPLGWLESRAEAEAWAAAHPPAAHNGHNLLLGVLDPAGRGAGRWHALQAGHGAFAPGLQALGPGVHGVSNAALDTPWPKLRRLKSALAEALAGLPRQAAEDLPPEATDDDAAETLARQLFTALADTHPADPGELPSTGVSPDWERWLSPCFIRTPDGRYGTLSSSVLLLERRAGGSRLLWIERSHAAEAGAPARERRITLPWPPGPAALPQVEEVPQGPVR</sequence>
<protein>
    <submittedName>
        <fullName evidence="2">NRDE family protein</fullName>
    </submittedName>
</protein>
<reference evidence="2 3" key="1">
    <citation type="submission" date="2021-01" db="EMBL/GenBank/DDBJ databases">
        <title>Piscinibacter sp. Jin2 Genome sequencing and assembly.</title>
        <authorList>
            <person name="Kim I."/>
        </authorList>
    </citation>
    <scope>NUCLEOTIDE SEQUENCE [LARGE SCALE GENOMIC DNA]</scope>
    <source>
        <strain evidence="2 3">Jin2</strain>
    </source>
</reference>
<accession>A0A9X1BQT9</accession>
<keyword evidence="3" id="KW-1185">Reference proteome</keyword>
<evidence type="ECO:0000256" key="1">
    <source>
        <dbReference type="SAM" id="MobiDB-lite"/>
    </source>
</evidence>
<organism evidence="2 3">
    <name type="scientific">Aquariibacter lacus</name>
    <dbReference type="NCBI Taxonomy" id="2801332"/>
    <lineage>
        <taxon>Bacteria</taxon>
        <taxon>Pseudomonadati</taxon>
        <taxon>Pseudomonadota</taxon>
        <taxon>Betaproteobacteria</taxon>
        <taxon>Burkholderiales</taxon>
        <taxon>Sphaerotilaceae</taxon>
        <taxon>Aquariibacter</taxon>
    </lineage>
</organism>
<comment type="caution">
    <text evidence="2">The sequence shown here is derived from an EMBL/GenBank/DDBJ whole genome shotgun (WGS) entry which is preliminary data.</text>
</comment>
<dbReference type="PANTHER" id="PTHR17985:SF8">
    <property type="entry name" value="TRANSPORT AND GOLGI ORGANIZATION PROTEIN 2 HOMOLOG"/>
    <property type="match status" value="1"/>
</dbReference>
<name>A0A9X1BQT9_9BURK</name>
<dbReference type="Proteomes" id="UP000643207">
    <property type="component" value="Unassembled WGS sequence"/>
</dbReference>
<dbReference type="RefSeq" id="WP_201825732.1">
    <property type="nucleotide sequence ID" value="NZ_JAERRA010000001.1"/>
</dbReference>
<evidence type="ECO:0000313" key="2">
    <source>
        <dbReference type="EMBL" id="MBL0720016.1"/>
    </source>
</evidence>